<reference evidence="3 4" key="1">
    <citation type="submission" date="2018-10" db="EMBL/GenBank/DDBJ databases">
        <title>The genome of Lysobacter enzymogenes OH11.</title>
        <authorList>
            <person name="Liu F."/>
            <person name="Zhao Y."/>
            <person name="Qian G."/>
            <person name="Chen Y."/>
            <person name="Xu H."/>
        </authorList>
    </citation>
    <scope>NUCLEOTIDE SEQUENCE [LARGE SCALE GENOMIC DNA]</scope>
    <source>
        <strain evidence="3 4">OH11</strain>
    </source>
</reference>
<dbReference type="AlphaFoldDB" id="A0A3N2RIR8"/>
<proteinExistence type="predicted"/>
<feature type="transmembrane region" description="Helical" evidence="1">
    <location>
        <begin position="26"/>
        <end position="46"/>
    </location>
</feature>
<dbReference type="RefSeq" id="WP_123647282.1">
    <property type="nucleotide sequence ID" value="NZ_RCTY01000023.1"/>
</dbReference>
<keyword evidence="1" id="KW-0472">Membrane</keyword>
<accession>A0A3N2RIR8</accession>
<evidence type="ECO:0000259" key="2">
    <source>
        <dbReference type="Pfam" id="PF14341"/>
    </source>
</evidence>
<keyword evidence="1" id="KW-1133">Transmembrane helix</keyword>
<keyword evidence="1" id="KW-0812">Transmembrane</keyword>
<dbReference type="EMBL" id="RCTY01000023">
    <property type="protein sequence ID" value="ROU07289.1"/>
    <property type="molecule type" value="Genomic_DNA"/>
</dbReference>
<dbReference type="InterPro" id="IPR025746">
    <property type="entry name" value="PilX_N_dom"/>
</dbReference>
<sequence>MSHRNHRPRRLARRAPPRLDRNQRGAALYVALMMLILLALIGIAALQVTSLQERMSSNYSANQMAFENAEARARERENDLYRQLNSGGQDLVQADTLFCRQAFSPEAWAQGKNFADPPSPGQSSFTRRIDQCIGGYSSEKQGQALLSDPNLVFQVTAYATDRSGNASSDSVVDTIFIP</sequence>
<dbReference type="Pfam" id="PF14341">
    <property type="entry name" value="PilX_N"/>
    <property type="match status" value="1"/>
</dbReference>
<comment type="caution">
    <text evidence="3">The sequence shown here is derived from an EMBL/GenBank/DDBJ whole genome shotgun (WGS) entry which is preliminary data.</text>
</comment>
<protein>
    <submittedName>
        <fullName evidence="3">Protein PilX</fullName>
    </submittedName>
</protein>
<name>A0A3N2RIR8_LYSEN</name>
<organism evidence="3 4">
    <name type="scientific">Lysobacter enzymogenes</name>
    <dbReference type="NCBI Taxonomy" id="69"/>
    <lineage>
        <taxon>Bacteria</taxon>
        <taxon>Pseudomonadati</taxon>
        <taxon>Pseudomonadota</taxon>
        <taxon>Gammaproteobacteria</taxon>
        <taxon>Lysobacterales</taxon>
        <taxon>Lysobacteraceae</taxon>
        <taxon>Lysobacter</taxon>
    </lineage>
</organism>
<evidence type="ECO:0000313" key="4">
    <source>
        <dbReference type="Proteomes" id="UP000275910"/>
    </source>
</evidence>
<gene>
    <name evidence="3" type="ORF">D9T17_10020</name>
</gene>
<evidence type="ECO:0000256" key="1">
    <source>
        <dbReference type="SAM" id="Phobius"/>
    </source>
</evidence>
<feature type="domain" description="Type 4 fimbrial biogenesis protein PilX N-terminal" evidence="2">
    <location>
        <begin position="24"/>
        <end position="72"/>
    </location>
</feature>
<evidence type="ECO:0000313" key="3">
    <source>
        <dbReference type="EMBL" id="ROU07289.1"/>
    </source>
</evidence>
<dbReference type="Proteomes" id="UP000275910">
    <property type="component" value="Unassembled WGS sequence"/>
</dbReference>